<gene>
    <name evidence="1" type="ORF">PGX00_15700</name>
</gene>
<accession>A0ABT4YTV4</accession>
<name>A0ABT4YTV4_9VIBR</name>
<proteinExistence type="predicted"/>
<dbReference type="Proteomes" id="UP001210678">
    <property type="component" value="Unassembled WGS sequence"/>
</dbReference>
<comment type="caution">
    <text evidence="1">The sequence shown here is derived from an EMBL/GenBank/DDBJ whole genome shotgun (WGS) entry which is preliminary data.</text>
</comment>
<organism evidence="1 2">
    <name type="scientific">Vibrio algarum</name>
    <dbReference type="NCBI Taxonomy" id="3020714"/>
    <lineage>
        <taxon>Bacteria</taxon>
        <taxon>Pseudomonadati</taxon>
        <taxon>Pseudomonadota</taxon>
        <taxon>Gammaproteobacteria</taxon>
        <taxon>Vibrionales</taxon>
        <taxon>Vibrionaceae</taxon>
        <taxon>Vibrio</taxon>
    </lineage>
</organism>
<evidence type="ECO:0000313" key="1">
    <source>
        <dbReference type="EMBL" id="MDB1125002.1"/>
    </source>
</evidence>
<evidence type="ECO:0000313" key="2">
    <source>
        <dbReference type="Proteomes" id="UP001210678"/>
    </source>
</evidence>
<protein>
    <submittedName>
        <fullName evidence="1">Uncharacterized protein</fullName>
    </submittedName>
</protein>
<dbReference type="RefSeq" id="WP_272138307.1">
    <property type="nucleotide sequence ID" value="NZ_JAQLOI010000003.1"/>
</dbReference>
<sequence>MTITPIDVDEIIDRTLKIASDIECELYQCARHSSKFTVIEGLRQWLKLGNKAGPFKGACTIDDGQNGNRNIREFCYEVFKSIDCEDDQLAKNCLSMVDFIGNESRYAIRFNTDDDREYEIDDYYEDDDGFISRHLNKNGDVIVPFQTVLITFWRAEQIHTTVGYHTFFHALREYFNDNDRPDLSQAISHQFGLTDRSEYACDQLSVIPSVLNEITTELLFANRPKWRDYYASSQEIIALINDRFNTPK</sequence>
<reference evidence="1 2" key="1">
    <citation type="submission" date="2023-01" db="EMBL/GenBank/DDBJ databases">
        <title>Vibrio sp. KJ40-1 sp.nov, isolated from marine algae.</title>
        <authorList>
            <person name="Butt M."/>
            <person name="Kim J.M.J."/>
            <person name="Jeon C.O.C."/>
        </authorList>
    </citation>
    <scope>NUCLEOTIDE SEQUENCE [LARGE SCALE GENOMIC DNA]</scope>
    <source>
        <strain evidence="1 2">KJ40-1</strain>
    </source>
</reference>
<keyword evidence="2" id="KW-1185">Reference proteome</keyword>
<dbReference type="EMBL" id="JAQLOI010000003">
    <property type="protein sequence ID" value="MDB1125002.1"/>
    <property type="molecule type" value="Genomic_DNA"/>
</dbReference>